<sequence length="183" mass="21251">MRHKRWTKPLKVYEVIIDYLFRKDQYFCGDDTNVLLELIIEQERPMFYYCSSPGGLDPTVFKELSCWAPKECTSLVMRPIEFRESSAMPRRGMERVNGGQSRERTRKLKQTIQGIRRRPGNLMEEAVKVSGGRADFKDAMLPLLLPQSVVIGIEIAIFRLGFLGWPFKLMKMGMDKEFVVGKH</sequence>
<accession>A0A6A3BRM4</accession>
<organism evidence="2 3">
    <name type="scientific">Hibiscus syriacus</name>
    <name type="common">Rose of Sharon</name>
    <dbReference type="NCBI Taxonomy" id="106335"/>
    <lineage>
        <taxon>Eukaryota</taxon>
        <taxon>Viridiplantae</taxon>
        <taxon>Streptophyta</taxon>
        <taxon>Embryophyta</taxon>
        <taxon>Tracheophyta</taxon>
        <taxon>Spermatophyta</taxon>
        <taxon>Magnoliopsida</taxon>
        <taxon>eudicotyledons</taxon>
        <taxon>Gunneridae</taxon>
        <taxon>Pentapetalae</taxon>
        <taxon>rosids</taxon>
        <taxon>malvids</taxon>
        <taxon>Malvales</taxon>
        <taxon>Malvaceae</taxon>
        <taxon>Malvoideae</taxon>
        <taxon>Hibiscus</taxon>
    </lineage>
</organism>
<dbReference type="Proteomes" id="UP000436088">
    <property type="component" value="Unassembled WGS sequence"/>
</dbReference>
<gene>
    <name evidence="2" type="ORF">F3Y22_tig00110030pilonHSYRG00017</name>
</gene>
<keyword evidence="1" id="KW-0812">Transmembrane</keyword>
<evidence type="ECO:0000256" key="1">
    <source>
        <dbReference type="SAM" id="Phobius"/>
    </source>
</evidence>
<dbReference type="AlphaFoldDB" id="A0A6A3BRM4"/>
<evidence type="ECO:0000313" key="2">
    <source>
        <dbReference type="EMBL" id="KAE8717712.1"/>
    </source>
</evidence>
<protein>
    <submittedName>
        <fullName evidence="2">Uncharacterized protein</fullName>
    </submittedName>
</protein>
<name>A0A6A3BRM4_HIBSY</name>
<comment type="caution">
    <text evidence="2">The sequence shown here is derived from an EMBL/GenBank/DDBJ whole genome shotgun (WGS) entry which is preliminary data.</text>
</comment>
<reference evidence="2" key="1">
    <citation type="submission" date="2019-09" db="EMBL/GenBank/DDBJ databases">
        <title>Draft genome information of white flower Hibiscus syriacus.</title>
        <authorList>
            <person name="Kim Y.-M."/>
        </authorList>
    </citation>
    <scope>NUCLEOTIDE SEQUENCE [LARGE SCALE GENOMIC DNA]</scope>
    <source>
        <strain evidence="2">YM2019G1</strain>
    </source>
</reference>
<evidence type="ECO:0000313" key="3">
    <source>
        <dbReference type="Proteomes" id="UP000436088"/>
    </source>
</evidence>
<dbReference type="EMBL" id="VEPZ02000821">
    <property type="protein sequence ID" value="KAE8717712.1"/>
    <property type="molecule type" value="Genomic_DNA"/>
</dbReference>
<feature type="transmembrane region" description="Helical" evidence="1">
    <location>
        <begin position="143"/>
        <end position="165"/>
    </location>
</feature>
<keyword evidence="3" id="KW-1185">Reference proteome</keyword>
<keyword evidence="1" id="KW-1133">Transmembrane helix</keyword>
<proteinExistence type="predicted"/>
<keyword evidence="1" id="KW-0472">Membrane</keyword>